<dbReference type="EMBL" id="KV417703">
    <property type="protein sequence ID" value="KZP09298.1"/>
    <property type="molecule type" value="Genomic_DNA"/>
</dbReference>
<keyword evidence="2" id="KW-1185">Reference proteome</keyword>
<accession>A0A165Y7Y5</accession>
<sequence length="152" mass="16713">MLCTSLWDVYCDDAKRIILEIKAQGSHICGAIRATNQIRGDSKFSFIPWPGSKVGIARNKKKAEDLLENNCFCQWQYKNDSAIATQQQFSETSVNELYSAYLKRVKEWAGLEPGVTCCKKDGTVMPLSVTVVKGMSNEGEAAGTDGAGGPYY</sequence>
<proteinExistence type="predicted"/>
<evidence type="ECO:0000313" key="2">
    <source>
        <dbReference type="Proteomes" id="UP000076532"/>
    </source>
</evidence>
<dbReference type="AlphaFoldDB" id="A0A165Y7Y5"/>
<evidence type="ECO:0000313" key="1">
    <source>
        <dbReference type="EMBL" id="KZP09298.1"/>
    </source>
</evidence>
<organism evidence="1 2">
    <name type="scientific">Athelia psychrophila</name>
    <dbReference type="NCBI Taxonomy" id="1759441"/>
    <lineage>
        <taxon>Eukaryota</taxon>
        <taxon>Fungi</taxon>
        <taxon>Dikarya</taxon>
        <taxon>Basidiomycota</taxon>
        <taxon>Agaricomycotina</taxon>
        <taxon>Agaricomycetes</taxon>
        <taxon>Agaricomycetidae</taxon>
        <taxon>Atheliales</taxon>
        <taxon>Atheliaceae</taxon>
        <taxon>Athelia</taxon>
    </lineage>
</organism>
<name>A0A165Y7Y5_9AGAM</name>
<reference evidence="1 2" key="1">
    <citation type="journal article" date="2016" name="Mol. Biol. Evol.">
        <title>Comparative Genomics of Early-Diverging Mushroom-Forming Fungi Provides Insights into the Origins of Lignocellulose Decay Capabilities.</title>
        <authorList>
            <person name="Nagy L.G."/>
            <person name="Riley R."/>
            <person name="Tritt A."/>
            <person name="Adam C."/>
            <person name="Daum C."/>
            <person name="Floudas D."/>
            <person name="Sun H."/>
            <person name="Yadav J.S."/>
            <person name="Pangilinan J."/>
            <person name="Larsson K.H."/>
            <person name="Matsuura K."/>
            <person name="Barry K."/>
            <person name="Labutti K."/>
            <person name="Kuo R."/>
            <person name="Ohm R.A."/>
            <person name="Bhattacharya S.S."/>
            <person name="Shirouzu T."/>
            <person name="Yoshinaga Y."/>
            <person name="Martin F.M."/>
            <person name="Grigoriev I.V."/>
            <person name="Hibbett D.S."/>
        </authorList>
    </citation>
    <scope>NUCLEOTIDE SEQUENCE [LARGE SCALE GENOMIC DNA]</scope>
    <source>
        <strain evidence="1 2">CBS 109695</strain>
    </source>
</reference>
<gene>
    <name evidence="1" type="ORF">FIBSPDRAFT_900599</name>
</gene>
<dbReference type="Proteomes" id="UP000076532">
    <property type="component" value="Unassembled WGS sequence"/>
</dbReference>
<protein>
    <submittedName>
        <fullName evidence="1">Uncharacterized protein</fullName>
    </submittedName>
</protein>